<keyword evidence="2" id="KW-1185">Reference proteome</keyword>
<dbReference type="Proteomes" id="UP000236316">
    <property type="component" value="Segment"/>
</dbReference>
<evidence type="ECO:0000313" key="1">
    <source>
        <dbReference type="EMBL" id="SNW61980.1"/>
    </source>
</evidence>
<proteinExistence type="predicted"/>
<accession>A0A2I2L393</accession>
<protein>
    <submittedName>
        <fullName evidence="1">Uncharacterized protein</fullName>
    </submittedName>
</protein>
<sequence>MVEKITSKLNLYLILGLYKMEKIEKKIEECKCIVTNIRDKSNKLIFDVKRLYDNKLSLDTLSNLIYMEDGAPNHSRIELFASNGRRLNGLLKNGTLPNYIEDFITIYYINSNFCISYCCKREGGNEQYMYYENMDLTCVFNVIYILLSFNIISVD</sequence>
<organism evidence="1">
    <name type="scientific">Orpheovirus IHUMI-LCC2</name>
    <dbReference type="NCBI Taxonomy" id="2023057"/>
    <lineage>
        <taxon>Viruses</taxon>
        <taxon>Varidnaviria</taxon>
        <taxon>Bamfordvirae</taxon>
        <taxon>Nucleocytoviricota</taxon>
        <taxon>Megaviricetes</taxon>
        <taxon>Pimascovirales</taxon>
        <taxon>Ocovirineae</taxon>
        <taxon>Orpheoviridae</taxon>
        <taxon>Alphaorpheovirus</taxon>
        <taxon>Alphaorpheovirus massiliense</taxon>
    </lineage>
</organism>
<evidence type="ECO:0000313" key="2">
    <source>
        <dbReference type="Proteomes" id="UP000236316"/>
    </source>
</evidence>
<gene>
    <name evidence="1" type="ORF">ORPV_76</name>
</gene>
<reference evidence="1" key="1">
    <citation type="submission" date="2017-08" db="EMBL/GenBank/DDBJ databases">
        <authorList>
            <consortium name="Urmite Genomes"/>
        </authorList>
    </citation>
    <scope>NUCLEOTIDE SEQUENCE [LARGE SCALE GENOMIC DNA]</scope>
    <source>
        <strain evidence="1">IHUMI-LCC2</strain>
    </source>
</reference>
<dbReference type="EMBL" id="LT906555">
    <property type="protein sequence ID" value="SNW61980.1"/>
    <property type="molecule type" value="Genomic_DNA"/>
</dbReference>
<dbReference type="GeneID" id="35382573"/>
<dbReference type="RefSeq" id="YP_009448282.1">
    <property type="nucleotide sequence ID" value="NC_036594.1"/>
</dbReference>
<dbReference type="KEGG" id="vg:35382573"/>
<name>A0A2I2L393_9VIRU</name>